<proteinExistence type="predicted"/>
<gene>
    <name evidence="1" type="ORF">CRP01_14815</name>
</gene>
<name>A0A2D0NB78_FLAN2</name>
<dbReference type="AlphaFoldDB" id="A0A2D0NB78"/>
<accession>A0A2D0NB78</accession>
<sequence length="200" mass="22637">MKATIPTSVQRVTAFLLVLLTLTLTSGCFLEYYKIDRSDRERFVRVVDEEHAERYFVVYQRGKVFQLLDPVIEGEVLRGSLAVLPAHKTNFVYRNRVAVLNDDGPKITNKQGHRYRPYEKFIIQAVHIYLKESSEVSLEPGGGAFVPFTEILQVHIYAKDKGSTFASHVFPVVSLGGLAYLISGAEVMSFGDWDLSGFHY</sequence>
<dbReference type="EMBL" id="PDUD01000020">
    <property type="protein sequence ID" value="PHN05745.1"/>
    <property type="molecule type" value="Genomic_DNA"/>
</dbReference>
<dbReference type="RefSeq" id="WP_099150834.1">
    <property type="nucleotide sequence ID" value="NZ_PDUD01000020.1"/>
</dbReference>
<reference evidence="1 2" key="1">
    <citation type="submission" date="2017-10" db="EMBL/GenBank/DDBJ databases">
        <title>The draft genome sequence of Lewinella nigricans NBRC 102662.</title>
        <authorList>
            <person name="Wang K."/>
        </authorList>
    </citation>
    <scope>NUCLEOTIDE SEQUENCE [LARGE SCALE GENOMIC DNA]</scope>
    <source>
        <strain evidence="1 2">NBRC 102662</strain>
    </source>
</reference>
<keyword evidence="2" id="KW-1185">Reference proteome</keyword>
<evidence type="ECO:0000313" key="2">
    <source>
        <dbReference type="Proteomes" id="UP000223913"/>
    </source>
</evidence>
<dbReference type="Proteomes" id="UP000223913">
    <property type="component" value="Unassembled WGS sequence"/>
</dbReference>
<protein>
    <submittedName>
        <fullName evidence="1">Uncharacterized protein</fullName>
    </submittedName>
</protein>
<organism evidence="1 2">
    <name type="scientific">Flavilitoribacter nigricans (strain ATCC 23147 / DSM 23189 / NBRC 102662 / NCIMB 1420 / SS-2)</name>
    <name type="common">Lewinella nigricans</name>
    <dbReference type="NCBI Taxonomy" id="1122177"/>
    <lineage>
        <taxon>Bacteria</taxon>
        <taxon>Pseudomonadati</taxon>
        <taxon>Bacteroidota</taxon>
        <taxon>Saprospiria</taxon>
        <taxon>Saprospirales</taxon>
        <taxon>Lewinellaceae</taxon>
        <taxon>Flavilitoribacter</taxon>
    </lineage>
</organism>
<dbReference type="PROSITE" id="PS51257">
    <property type="entry name" value="PROKAR_LIPOPROTEIN"/>
    <property type="match status" value="1"/>
</dbReference>
<evidence type="ECO:0000313" key="1">
    <source>
        <dbReference type="EMBL" id="PHN05745.1"/>
    </source>
</evidence>
<comment type="caution">
    <text evidence="1">The sequence shown here is derived from an EMBL/GenBank/DDBJ whole genome shotgun (WGS) entry which is preliminary data.</text>
</comment>